<feature type="transmembrane region" description="Helical" evidence="10">
    <location>
        <begin position="217"/>
        <end position="240"/>
    </location>
</feature>
<name>A0A024SGE3_HYPJR</name>
<feature type="transmembrane region" description="Helical" evidence="10">
    <location>
        <begin position="424"/>
        <end position="444"/>
    </location>
</feature>
<sequence length="639" mass="71622">MAPRVSSRAAAPKATAPKAAAAPAPKKTAATPAPFEHPAASHAKKKRPSAYGMKPISAFYLFFGANLIAALFAPIQDCDETFNYWEPTHYLSHGYGLQTWEYSPDYAIRSWLYIALHAIVGNIRRILPQSSKVAEFYFIRYGLALLCAICQTIMFQSISLALNARIGVLFVIATIVSPGNFHASASFLPSSFAMYMAMLGAASFMNWRGGLKTWQGMAWFAVAGILGWPFAAALCAPYLLEEFILVLFSDRSSLIEALIRFVRGVIAAFLVLGFDFTINLFFYKKSVVVAWNIVKYNIFSKTGGPDLYGTEPWTFYFKNLALNFNIWFILALLVLPLFILQKTFSSTSQSLASGLRTIVFIAPFYMWLGIFTAQPHKEERFIYPAYPFLALNAAISVHIILYALGTSDAKTFVGKIPGRLKLLVVGLTFLLSVSVSLARIYGIYSAYSAPLKIYSPLWGDGSGNTFGAEEDNVCFGKEWYRFPTSYFLPRNMHAKFLRSEFRGLLPGEFSEAGTGFGFWSGTWLPTKGLNDRNEEDLGKYVEPRMCSFLVDTQYPERKSSLSAKEPDYIADQNHWEVVKCVPFLDAANTHILARTLWVPDIDAIPEQYRRKWGRHCLLQRKRRAQDAGMWVAPGQMMMG</sequence>
<feature type="transmembrane region" description="Helical" evidence="10">
    <location>
        <begin position="160"/>
        <end position="178"/>
    </location>
</feature>
<dbReference type="EMBL" id="KI911141">
    <property type="protein sequence ID" value="ETS04615.1"/>
    <property type="molecule type" value="Genomic_DNA"/>
</dbReference>
<organism evidence="12 13">
    <name type="scientific">Hypocrea jecorina (strain ATCC 56765 / BCRC 32924 / NRRL 11460 / Rut C-30)</name>
    <name type="common">Trichoderma reesei</name>
    <dbReference type="NCBI Taxonomy" id="1344414"/>
    <lineage>
        <taxon>Eukaryota</taxon>
        <taxon>Fungi</taxon>
        <taxon>Dikarya</taxon>
        <taxon>Ascomycota</taxon>
        <taxon>Pezizomycotina</taxon>
        <taxon>Sordariomycetes</taxon>
        <taxon>Hypocreomycetidae</taxon>
        <taxon>Hypocreales</taxon>
        <taxon>Hypocreaceae</taxon>
        <taxon>Trichoderma</taxon>
    </lineage>
</organism>
<evidence type="ECO:0000313" key="13">
    <source>
        <dbReference type="Proteomes" id="UP000024376"/>
    </source>
</evidence>
<evidence type="ECO:0000256" key="8">
    <source>
        <dbReference type="ARBA" id="ARBA00022989"/>
    </source>
</evidence>
<proteinExistence type="inferred from homology"/>
<dbReference type="GO" id="GO:0000026">
    <property type="term" value="F:alpha-1,2-mannosyltransferase activity"/>
    <property type="evidence" value="ECO:0007669"/>
    <property type="project" value="TreeGrafter"/>
</dbReference>
<dbReference type="EC" id="2.4.1.-" evidence="10"/>
<dbReference type="KEGG" id="trr:M419DRAFT_24033"/>
<dbReference type="PANTHER" id="PTHR22760">
    <property type="entry name" value="GLYCOSYLTRANSFERASE"/>
    <property type="match status" value="1"/>
</dbReference>
<evidence type="ECO:0000256" key="2">
    <source>
        <dbReference type="ARBA" id="ARBA00004922"/>
    </source>
</evidence>
<dbReference type="Pfam" id="PF03901">
    <property type="entry name" value="Glyco_transf_22"/>
    <property type="match status" value="1"/>
</dbReference>
<dbReference type="AlphaFoldDB" id="A0A024SGE3"/>
<evidence type="ECO:0000256" key="7">
    <source>
        <dbReference type="ARBA" id="ARBA00022824"/>
    </source>
</evidence>
<evidence type="ECO:0000256" key="3">
    <source>
        <dbReference type="ARBA" id="ARBA00007063"/>
    </source>
</evidence>
<feature type="transmembrane region" description="Helical" evidence="10">
    <location>
        <begin position="56"/>
        <end position="75"/>
    </location>
</feature>
<accession>A0A024SGE3</accession>
<dbReference type="OrthoDB" id="497541at2759"/>
<feature type="transmembrane region" description="Helical" evidence="10">
    <location>
        <begin position="320"/>
        <end position="340"/>
    </location>
</feature>
<feature type="transmembrane region" description="Helical" evidence="10">
    <location>
        <begin position="136"/>
        <end position="154"/>
    </location>
</feature>
<dbReference type="HOGENOM" id="CLU_018152_0_0_1"/>
<feature type="transmembrane region" description="Helical" evidence="10">
    <location>
        <begin position="352"/>
        <end position="373"/>
    </location>
</feature>
<keyword evidence="7 10" id="KW-0256">Endoplasmic reticulum</keyword>
<feature type="compositionally biased region" description="Low complexity" evidence="11">
    <location>
        <begin position="9"/>
        <end position="34"/>
    </location>
</feature>
<feature type="region of interest" description="Disordered" evidence="11">
    <location>
        <begin position="1"/>
        <end position="43"/>
    </location>
</feature>
<comment type="subcellular location">
    <subcellularLocation>
        <location evidence="1 10">Endoplasmic reticulum membrane</location>
        <topology evidence="1 10">Multi-pass membrane protein</topology>
    </subcellularLocation>
</comment>
<dbReference type="UniPathway" id="UPA00378"/>
<evidence type="ECO:0000256" key="10">
    <source>
        <dbReference type="RuleBase" id="RU363075"/>
    </source>
</evidence>
<evidence type="ECO:0000256" key="6">
    <source>
        <dbReference type="ARBA" id="ARBA00022692"/>
    </source>
</evidence>
<keyword evidence="4 10" id="KW-0328">Glycosyltransferase</keyword>
<dbReference type="Proteomes" id="UP000024376">
    <property type="component" value="Unassembled WGS sequence"/>
</dbReference>
<evidence type="ECO:0000256" key="4">
    <source>
        <dbReference type="ARBA" id="ARBA00022676"/>
    </source>
</evidence>
<comment type="pathway">
    <text evidence="2">Protein modification; protein glycosylation.</text>
</comment>
<comment type="similarity">
    <text evidence="3 10">Belongs to the glycosyltransferase 22 family.</text>
</comment>
<keyword evidence="9 10" id="KW-0472">Membrane</keyword>
<feature type="transmembrane region" description="Helical" evidence="10">
    <location>
        <begin position="261"/>
        <end position="282"/>
    </location>
</feature>
<evidence type="ECO:0000256" key="5">
    <source>
        <dbReference type="ARBA" id="ARBA00022679"/>
    </source>
</evidence>
<evidence type="ECO:0000256" key="11">
    <source>
        <dbReference type="SAM" id="MobiDB-lite"/>
    </source>
</evidence>
<dbReference type="InterPro" id="IPR005599">
    <property type="entry name" value="GPI_mannosylTrfase"/>
</dbReference>
<evidence type="ECO:0000256" key="9">
    <source>
        <dbReference type="ARBA" id="ARBA00023136"/>
    </source>
</evidence>
<evidence type="ECO:0000313" key="12">
    <source>
        <dbReference type="EMBL" id="ETS04615.1"/>
    </source>
</evidence>
<feature type="transmembrane region" description="Helical" evidence="10">
    <location>
        <begin position="185"/>
        <end position="205"/>
    </location>
</feature>
<reference evidence="13" key="1">
    <citation type="journal article" date="2013" name="Ind. Biotechnol.">
        <title>Comparative genomics analysis of Trichoderma reesei strains.</title>
        <authorList>
            <person name="Koike H."/>
            <person name="Aerts A."/>
            <person name="LaButti K."/>
            <person name="Grigoriev I.V."/>
            <person name="Baker S.E."/>
        </authorList>
    </citation>
    <scope>NUCLEOTIDE SEQUENCE [LARGE SCALE GENOMIC DNA]</scope>
    <source>
        <strain evidence="13">ATCC 56765 / BCRC 32924 / NRRL 11460 / Rut C-30</strain>
    </source>
</reference>
<keyword evidence="5" id="KW-0808">Transferase</keyword>
<dbReference type="GO" id="GO:0005789">
    <property type="term" value="C:endoplasmic reticulum membrane"/>
    <property type="evidence" value="ECO:0007669"/>
    <property type="project" value="UniProtKB-SubCell"/>
</dbReference>
<evidence type="ECO:0000256" key="1">
    <source>
        <dbReference type="ARBA" id="ARBA00004477"/>
    </source>
</evidence>
<gene>
    <name evidence="12" type="ORF">M419DRAFT_24033</name>
</gene>
<dbReference type="PANTHER" id="PTHR22760:SF2">
    <property type="entry name" value="ALPHA-1,2-MANNOSYLTRANSFERASE ALG9"/>
    <property type="match status" value="1"/>
</dbReference>
<keyword evidence="8 10" id="KW-1133">Transmembrane helix</keyword>
<protein>
    <recommendedName>
        <fullName evidence="10">Mannosyltransferase</fullName>
        <ecNumber evidence="10">2.4.1.-</ecNumber>
    </recommendedName>
</protein>
<feature type="transmembrane region" description="Helical" evidence="10">
    <location>
        <begin position="385"/>
        <end position="404"/>
    </location>
</feature>
<dbReference type="GO" id="GO:0006487">
    <property type="term" value="P:protein N-linked glycosylation"/>
    <property type="evidence" value="ECO:0007669"/>
    <property type="project" value="TreeGrafter"/>
</dbReference>
<keyword evidence="6 10" id="KW-0812">Transmembrane</keyword>